<keyword evidence="4 6" id="KW-1133">Transmembrane helix</keyword>
<comment type="caution">
    <text evidence="7">The sequence shown here is derived from an EMBL/GenBank/DDBJ whole genome shotgun (WGS) entry which is preliminary data.</text>
</comment>
<feature type="transmembrane region" description="Helical" evidence="6">
    <location>
        <begin position="20"/>
        <end position="40"/>
    </location>
</feature>
<evidence type="ECO:0000256" key="6">
    <source>
        <dbReference type="SAM" id="Phobius"/>
    </source>
</evidence>
<name>A0AAN9Z139_9ORTH</name>
<evidence type="ECO:0000313" key="7">
    <source>
        <dbReference type="EMBL" id="KAK7792233.1"/>
    </source>
</evidence>
<dbReference type="AlphaFoldDB" id="A0AAN9Z139"/>
<evidence type="ECO:0000256" key="5">
    <source>
        <dbReference type="ARBA" id="ARBA00023136"/>
    </source>
</evidence>
<organism evidence="7 8">
    <name type="scientific">Gryllus longicercus</name>
    <dbReference type="NCBI Taxonomy" id="2509291"/>
    <lineage>
        <taxon>Eukaryota</taxon>
        <taxon>Metazoa</taxon>
        <taxon>Ecdysozoa</taxon>
        <taxon>Arthropoda</taxon>
        <taxon>Hexapoda</taxon>
        <taxon>Insecta</taxon>
        <taxon>Pterygota</taxon>
        <taxon>Neoptera</taxon>
        <taxon>Polyneoptera</taxon>
        <taxon>Orthoptera</taxon>
        <taxon>Ensifera</taxon>
        <taxon>Gryllidea</taxon>
        <taxon>Grylloidea</taxon>
        <taxon>Gryllidae</taxon>
        <taxon>Gryllinae</taxon>
        <taxon>Gryllus</taxon>
    </lineage>
</organism>
<keyword evidence="5 6" id="KW-0472">Membrane</keyword>
<proteinExistence type="predicted"/>
<evidence type="ECO:0008006" key="9">
    <source>
        <dbReference type="Google" id="ProtNLM"/>
    </source>
</evidence>
<evidence type="ECO:0000256" key="2">
    <source>
        <dbReference type="ARBA" id="ARBA00022475"/>
    </source>
</evidence>
<evidence type="ECO:0000313" key="8">
    <source>
        <dbReference type="Proteomes" id="UP001378592"/>
    </source>
</evidence>
<dbReference type="Pfam" id="PF08395">
    <property type="entry name" value="7tm_7"/>
    <property type="match status" value="1"/>
</dbReference>
<protein>
    <recommendedName>
        <fullName evidence="9">Gustatory receptor</fullName>
    </recommendedName>
</protein>
<keyword evidence="3 6" id="KW-0812">Transmembrane</keyword>
<keyword evidence="2" id="KW-1003">Cell membrane</keyword>
<sequence>MIETIQYDPPSMSVHGLFTLNRGLFVSLVLTLTTYLIVLIQFKFGVTNIKDEYVGFH</sequence>
<evidence type="ECO:0000256" key="4">
    <source>
        <dbReference type="ARBA" id="ARBA00022989"/>
    </source>
</evidence>
<evidence type="ECO:0000256" key="3">
    <source>
        <dbReference type="ARBA" id="ARBA00022692"/>
    </source>
</evidence>
<dbReference type="InterPro" id="IPR013604">
    <property type="entry name" value="7TM_chemorcpt"/>
</dbReference>
<keyword evidence="8" id="KW-1185">Reference proteome</keyword>
<evidence type="ECO:0000256" key="1">
    <source>
        <dbReference type="ARBA" id="ARBA00004651"/>
    </source>
</evidence>
<accession>A0AAN9Z139</accession>
<comment type="subcellular location">
    <subcellularLocation>
        <location evidence="1">Cell membrane</location>
        <topology evidence="1">Multi-pass membrane protein</topology>
    </subcellularLocation>
</comment>
<gene>
    <name evidence="7" type="ORF">R5R35_012848</name>
</gene>
<dbReference type="GO" id="GO:0005886">
    <property type="term" value="C:plasma membrane"/>
    <property type="evidence" value="ECO:0007669"/>
    <property type="project" value="UniProtKB-SubCell"/>
</dbReference>
<reference evidence="7 8" key="1">
    <citation type="submission" date="2024-03" db="EMBL/GenBank/DDBJ databases">
        <title>The genome assembly and annotation of the cricket Gryllus longicercus Weissman &amp; Gray.</title>
        <authorList>
            <person name="Szrajer S."/>
            <person name="Gray D."/>
            <person name="Ylla G."/>
        </authorList>
    </citation>
    <scope>NUCLEOTIDE SEQUENCE [LARGE SCALE GENOMIC DNA]</scope>
    <source>
        <strain evidence="7">DAG 2021-001</strain>
        <tissue evidence="7">Whole body minus gut</tissue>
    </source>
</reference>
<dbReference type="EMBL" id="JAZDUA010000461">
    <property type="protein sequence ID" value="KAK7792233.1"/>
    <property type="molecule type" value="Genomic_DNA"/>
</dbReference>
<dbReference type="Proteomes" id="UP001378592">
    <property type="component" value="Unassembled WGS sequence"/>
</dbReference>
<dbReference type="GO" id="GO:0050909">
    <property type="term" value="P:sensory perception of taste"/>
    <property type="evidence" value="ECO:0007669"/>
    <property type="project" value="InterPro"/>
</dbReference>